<reference evidence="1" key="2">
    <citation type="journal article" date="2015" name="Data Brief">
        <title>Shoot transcriptome of the giant reed, Arundo donax.</title>
        <authorList>
            <person name="Barrero R.A."/>
            <person name="Guerrero F.D."/>
            <person name="Moolhuijzen P."/>
            <person name="Goolsby J.A."/>
            <person name="Tidwell J."/>
            <person name="Bellgard S.E."/>
            <person name="Bellgard M.I."/>
        </authorList>
    </citation>
    <scope>NUCLEOTIDE SEQUENCE</scope>
    <source>
        <tissue evidence="1">Shoot tissue taken approximately 20 cm above the soil surface</tissue>
    </source>
</reference>
<proteinExistence type="predicted"/>
<evidence type="ECO:0000313" key="1">
    <source>
        <dbReference type="EMBL" id="JAD38602.1"/>
    </source>
</evidence>
<reference evidence="1" key="1">
    <citation type="submission" date="2014-09" db="EMBL/GenBank/DDBJ databases">
        <authorList>
            <person name="Magalhaes I.L.F."/>
            <person name="Oliveira U."/>
            <person name="Santos F.R."/>
            <person name="Vidigal T.H.D.A."/>
            <person name="Brescovit A.D."/>
            <person name="Santos A.J."/>
        </authorList>
    </citation>
    <scope>NUCLEOTIDE SEQUENCE</scope>
    <source>
        <tissue evidence="1">Shoot tissue taken approximately 20 cm above the soil surface</tissue>
    </source>
</reference>
<name>A0A0A8ZUX8_ARUDO</name>
<dbReference type="EMBL" id="GBRH01259293">
    <property type="protein sequence ID" value="JAD38602.1"/>
    <property type="molecule type" value="Transcribed_RNA"/>
</dbReference>
<dbReference type="AlphaFoldDB" id="A0A0A8ZUX8"/>
<organism evidence="1">
    <name type="scientific">Arundo donax</name>
    <name type="common">Giant reed</name>
    <name type="synonym">Donax arundinaceus</name>
    <dbReference type="NCBI Taxonomy" id="35708"/>
    <lineage>
        <taxon>Eukaryota</taxon>
        <taxon>Viridiplantae</taxon>
        <taxon>Streptophyta</taxon>
        <taxon>Embryophyta</taxon>
        <taxon>Tracheophyta</taxon>
        <taxon>Spermatophyta</taxon>
        <taxon>Magnoliopsida</taxon>
        <taxon>Liliopsida</taxon>
        <taxon>Poales</taxon>
        <taxon>Poaceae</taxon>
        <taxon>PACMAD clade</taxon>
        <taxon>Arundinoideae</taxon>
        <taxon>Arundineae</taxon>
        <taxon>Arundo</taxon>
    </lineage>
</organism>
<sequence>MLQIAQSGHASCFVGALTDVYRHWAFQAMPRWRRKPPWSSFCKWTLPWLNNSFSPFRNSS</sequence>
<accession>A0A0A8ZUX8</accession>
<protein>
    <submittedName>
        <fullName evidence="1">Uncharacterized protein</fullName>
    </submittedName>
</protein>